<evidence type="ECO:0000256" key="5">
    <source>
        <dbReference type="ARBA" id="ARBA00022741"/>
    </source>
</evidence>
<dbReference type="InterPro" id="IPR035965">
    <property type="entry name" value="PAS-like_dom_sf"/>
</dbReference>
<dbReference type="InterPro" id="IPR029016">
    <property type="entry name" value="GAF-like_dom_sf"/>
</dbReference>
<reference evidence="18 19" key="1">
    <citation type="journal article" date="2014" name="Genome Announc.">
        <title>Complete Genome Sequence of the Model Rhizosphere Strain Azospirillum brasilense Az39, Successfully Applied in Agriculture.</title>
        <authorList>
            <person name="Rivera D."/>
            <person name="Revale S."/>
            <person name="Molina R."/>
            <person name="Gualpa J."/>
            <person name="Puente M."/>
            <person name="Maroniche G."/>
            <person name="Paris G."/>
            <person name="Baker D."/>
            <person name="Clavijo B."/>
            <person name="McLay K."/>
            <person name="Spaepen S."/>
            <person name="Perticari A."/>
            <person name="Vazquez M."/>
            <person name="Wisniewski-Dye F."/>
            <person name="Watkins C."/>
            <person name="Martinez-Abarca F."/>
            <person name="Vanderleyden J."/>
            <person name="Cassan F."/>
        </authorList>
    </citation>
    <scope>NUCLEOTIDE SEQUENCE [LARGE SCALE GENOMIC DNA]</scope>
    <source>
        <strain evidence="18 19">Az39</strain>
        <plasmid evidence="18">AbAZ39_p1</plasmid>
    </source>
</reference>
<dbReference type="Pfam" id="PF13185">
    <property type="entry name" value="GAF_2"/>
    <property type="match status" value="1"/>
</dbReference>
<dbReference type="InterPro" id="IPR036097">
    <property type="entry name" value="HisK_dim/P_sf"/>
</dbReference>
<keyword evidence="6" id="KW-0418">Kinase</keyword>
<dbReference type="PRINTS" id="PR00344">
    <property type="entry name" value="BCTRLSENSOR"/>
</dbReference>
<keyword evidence="8" id="KW-0902">Two-component regulatory system</keyword>
<dbReference type="Pfam" id="PF02518">
    <property type="entry name" value="HATPase_c"/>
    <property type="match status" value="1"/>
</dbReference>
<keyword evidence="18" id="KW-0614">Plasmid</keyword>
<dbReference type="Gene3D" id="3.30.565.10">
    <property type="entry name" value="Histidine kinase-like ATPase, C-terminal domain"/>
    <property type="match status" value="1"/>
</dbReference>
<comment type="catalytic activity">
    <reaction evidence="1">
        <text>ATP + protein L-histidine = ADP + protein N-phospho-L-histidine.</text>
        <dbReference type="EC" id="2.7.13.3"/>
    </reaction>
</comment>
<gene>
    <name evidence="18" type="ORF">ABAZ39_16115</name>
</gene>
<keyword evidence="3 12" id="KW-0597">Phosphoprotein</keyword>
<dbReference type="GO" id="GO:0000155">
    <property type="term" value="F:phosphorelay sensor kinase activity"/>
    <property type="evidence" value="ECO:0007669"/>
    <property type="project" value="InterPro"/>
</dbReference>
<evidence type="ECO:0000259" key="13">
    <source>
        <dbReference type="PROSITE" id="PS50043"/>
    </source>
</evidence>
<protein>
    <recommendedName>
        <fullName evidence="2">histidine kinase</fullName>
        <ecNumber evidence="2">2.7.13.3</ecNumber>
    </recommendedName>
</protein>
<dbReference type="SMART" id="SM00091">
    <property type="entry name" value="PAS"/>
    <property type="match status" value="2"/>
</dbReference>
<organism evidence="18 19">
    <name type="scientific">Azospirillum argentinense</name>
    <dbReference type="NCBI Taxonomy" id="2970906"/>
    <lineage>
        <taxon>Bacteria</taxon>
        <taxon>Pseudomonadati</taxon>
        <taxon>Pseudomonadota</taxon>
        <taxon>Alphaproteobacteria</taxon>
        <taxon>Rhodospirillales</taxon>
        <taxon>Azospirillaceae</taxon>
        <taxon>Azospirillum</taxon>
    </lineage>
</organism>
<dbReference type="InterPro" id="IPR036890">
    <property type="entry name" value="HATPase_C_sf"/>
</dbReference>
<evidence type="ECO:0000256" key="7">
    <source>
        <dbReference type="ARBA" id="ARBA00022840"/>
    </source>
</evidence>
<evidence type="ECO:0000256" key="1">
    <source>
        <dbReference type="ARBA" id="ARBA00000085"/>
    </source>
</evidence>
<dbReference type="SUPFAM" id="SSF52172">
    <property type="entry name" value="CheY-like"/>
    <property type="match status" value="2"/>
</dbReference>
<dbReference type="InterPro" id="IPR004358">
    <property type="entry name" value="Sig_transdc_His_kin-like_C"/>
</dbReference>
<dbReference type="InterPro" id="IPR000700">
    <property type="entry name" value="PAS-assoc_C"/>
</dbReference>
<dbReference type="PROSITE" id="PS50112">
    <property type="entry name" value="PAS"/>
    <property type="match status" value="2"/>
</dbReference>
<keyword evidence="9" id="KW-0805">Transcription regulation</keyword>
<dbReference type="Gene3D" id="3.30.450.40">
    <property type="match status" value="1"/>
</dbReference>
<dbReference type="GO" id="GO:0003677">
    <property type="term" value="F:DNA binding"/>
    <property type="evidence" value="ECO:0007669"/>
    <property type="project" value="UniProtKB-KW"/>
</dbReference>
<dbReference type="PANTHER" id="PTHR43547:SF2">
    <property type="entry name" value="HYBRID SIGNAL TRANSDUCTION HISTIDINE KINASE C"/>
    <property type="match status" value="1"/>
</dbReference>
<dbReference type="InterPro" id="IPR013655">
    <property type="entry name" value="PAS_fold_3"/>
</dbReference>
<dbReference type="SMART" id="SM00388">
    <property type="entry name" value="HisKA"/>
    <property type="match status" value="1"/>
</dbReference>
<feature type="domain" description="HTH luxR-type" evidence="13">
    <location>
        <begin position="1151"/>
        <end position="1216"/>
    </location>
</feature>
<geneLocation type="plasmid" evidence="18 19">
    <name>AbAZ39_p1</name>
</geneLocation>
<dbReference type="CDD" id="cd00082">
    <property type="entry name" value="HisKA"/>
    <property type="match status" value="1"/>
</dbReference>
<keyword evidence="4" id="KW-0808">Transferase</keyword>
<dbReference type="CDD" id="cd17574">
    <property type="entry name" value="REC_OmpR"/>
    <property type="match status" value="1"/>
</dbReference>
<dbReference type="GO" id="GO:0005524">
    <property type="term" value="F:ATP binding"/>
    <property type="evidence" value="ECO:0007669"/>
    <property type="project" value="UniProtKB-KW"/>
</dbReference>
<dbReference type="Gene3D" id="1.10.287.130">
    <property type="match status" value="1"/>
</dbReference>
<dbReference type="PROSITE" id="PS50110">
    <property type="entry name" value="RESPONSE_REGULATORY"/>
    <property type="match status" value="2"/>
</dbReference>
<dbReference type="SMART" id="SM00448">
    <property type="entry name" value="REC"/>
    <property type="match status" value="2"/>
</dbReference>
<dbReference type="InterPro" id="IPR036388">
    <property type="entry name" value="WH-like_DNA-bd_sf"/>
</dbReference>
<dbReference type="InterPro" id="IPR003594">
    <property type="entry name" value="HATPase_dom"/>
</dbReference>
<dbReference type="SUPFAM" id="SSF55874">
    <property type="entry name" value="ATPase domain of HSP90 chaperone/DNA topoisomerase II/histidine kinase"/>
    <property type="match status" value="1"/>
</dbReference>
<evidence type="ECO:0000259" key="14">
    <source>
        <dbReference type="PROSITE" id="PS50109"/>
    </source>
</evidence>
<sequence length="1230" mass="134822">MISASSSQEPLGFLRGGGELGALMRAKDWSTHPLGSPETWTQSIKTAVSLCLNSRFPILLWLGPELRIVYNNAYIPFLGETKHPAMLGAPGREAWSEIWPAIGPMHDEVRAGRATWVEDLQFFFARRLPLEEVYVTFSYSPILAEDARTLEGVFCVCTETTERVLGERRLSTLRDLGLRVSEQRTVDAACRKAVEVLDANPLDIPFAAIYLLDEDGATARRTAGARLSDDPSTFPTVFPLSEHAAHQPWPLAAVARTQKAVEVRNLPSRGGIFTAPLWPDLVQTALILPLEMQSQSALAGFFIVGISPRRVLDADYRSFLDLVAGHIAGGVADARAFESERRRAEALADIDRAKTIFFSNVSHEFRTPLTLMISPLEELLGKPEGELPEDGRVLVTMAHRNSLRLLKLVNMLLDFSRIEAGRAQAAYEPTDLSRFTAELASNFGSLCERAGLRFDIACPPLPQPVYVDRDMWEKIVLNLLSNAIKYTFEGGITVCMAATADGVALRVSDTGIGIPTADLPQIFKRFHRIEGQKGRSFEGSGIGLALVQELVHLHCGTITAESKVGRGTTFTVALPFGTGPLPAERVGAPHSQSPTSARAAAYVEEALRWLPSDDRADKMPRLPGEVAGAARSKKRARILLADDNADMRDYLIRLLSAHWEVAAVPDGQEALEAARQRTPDLVLSDVMMPCLSGVDLVTALRREPKLADVPIILLSARAGEAAQVEGLAAGADDYVIKPFAARELLARVNSALALSRQRHDAADRVRRSEAQLRAAVDLVGMTLYSWDPMTDALDWDERLKAMWGLPPEAHVDVDIFLGAIHPDDRPRVEAAIAHCRDPRGDGVYAIAYRVIGIEDGVERWISTHGQTVFDAGRPIGFIGAALDITAHKRAEDDLRESEERFQQFAAHSAGVLWIVDVGTMRMEYLSPAYEQVWGEPPDAMLQDWRPHWLGTVHPEDRELASGAMDRVLRGETVDQEYRIVRGNGSVRWIRDTFFAIRGTGGRIRRVAGIAQDITNHSGSLIYVINAEEASQRELLLLLRGVGYDVKAFTSARAFLEIAPALIPGCVLLDIRAPETGGLAIPRELRARRIHLPVIVMGSCDGDIRLAVRAMKAGAVDFLEVPYEREALLAAVASALADIRDTAERSSVAEIARARIADMSTRERAVLEGLLAGGTNKTMARDLGISPRTVENHRAHVMERLGARTLPEAVLMAAAAGLRPPLRTQGETQEE</sequence>
<keyword evidence="5" id="KW-0547">Nucleotide-binding</keyword>
<dbReference type="SMART" id="SM00421">
    <property type="entry name" value="HTH_LUXR"/>
    <property type="match status" value="1"/>
</dbReference>
<evidence type="ECO:0000256" key="12">
    <source>
        <dbReference type="PROSITE-ProRule" id="PRU00169"/>
    </source>
</evidence>
<dbReference type="PRINTS" id="PR00038">
    <property type="entry name" value="HTHLUXR"/>
</dbReference>
<dbReference type="InterPro" id="IPR001610">
    <property type="entry name" value="PAC"/>
</dbReference>
<evidence type="ECO:0000256" key="11">
    <source>
        <dbReference type="ARBA" id="ARBA00023163"/>
    </source>
</evidence>
<dbReference type="InterPro" id="IPR011006">
    <property type="entry name" value="CheY-like_superfamily"/>
</dbReference>
<dbReference type="Proteomes" id="UP000027186">
    <property type="component" value="Plasmid AbAZ39_p1"/>
</dbReference>
<evidence type="ECO:0000313" key="18">
    <source>
        <dbReference type="EMBL" id="AIB13469.1"/>
    </source>
</evidence>
<dbReference type="EMBL" id="CP007794">
    <property type="protein sequence ID" value="AIB13469.1"/>
    <property type="molecule type" value="Genomic_DNA"/>
</dbReference>
<dbReference type="Gene3D" id="3.30.450.20">
    <property type="entry name" value="PAS domain"/>
    <property type="match status" value="3"/>
</dbReference>
<dbReference type="SMART" id="SM00086">
    <property type="entry name" value="PAC"/>
    <property type="match status" value="3"/>
</dbReference>
<dbReference type="Gene3D" id="1.10.10.10">
    <property type="entry name" value="Winged helix-like DNA-binding domain superfamily/Winged helix DNA-binding domain"/>
    <property type="match status" value="1"/>
</dbReference>
<feature type="domain" description="Response regulatory" evidence="15">
    <location>
        <begin position="1020"/>
        <end position="1135"/>
    </location>
</feature>
<evidence type="ECO:0000259" key="15">
    <source>
        <dbReference type="PROSITE" id="PS50110"/>
    </source>
</evidence>
<dbReference type="NCBIfam" id="TIGR00229">
    <property type="entry name" value="sensory_box"/>
    <property type="match status" value="2"/>
</dbReference>
<keyword evidence="11" id="KW-0804">Transcription</keyword>
<name>A0A060DRA2_9PROT</name>
<dbReference type="InterPro" id="IPR005467">
    <property type="entry name" value="His_kinase_dom"/>
</dbReference>
<dbReference type="PANTHER" id="PTHR43547">
    <property type="entry name" value="TWO-COMPONENT HISTIDINE KINASE"/>
    <property type="match status" value="1"/>
</dbReference>
<feature type="domain" description="PAC" evidence="17">
    <location>
        <begin position="844"/>
        <end position="896"/>
    </location>
</feature>
<dbReference type="CDD" id="cd16922">
    <property type="entry name" value="HATPase_EvgS-ArcB-TorS-like"/>
    <property type="match status" value="1"/>
</dbReference>
<evidence type="ECO:0000256" key="6">
    <source>
        <dbReference type="ARBA" id="ARBA00022777"/>
    </source>
</evidence>
<dbReference type="InterPro" id="IPR000014">
    <property type="entry name" value="PAS"/>
</dbReference>
<dbReference type="Pfam" id="PF00512">
    <property type="entry name" value="HisKA"/>
    <property type="match status" value="1"/>
</dbReference>
<evidence type="ECO:0000256" key="10">
    <source>
        <dbReference type="ARBA" id="ARBA00023125"/>
    </source>
</evidence>
<evidence type="ECO:0000256" key="4">
    <source>
        <dbReference type="ARBA" id="ARBA00022679"/>
    </source>
</evidence>
<dbReference type="Pfam" id="PF00072">
    <property type="entry name" value="Response_reg"/>
    <property type="match status" value="2"/>
</dbReference>
<dbReference type="FunFam" id="3.30.565.10:FF:000037">
    <property type="entry name" value="Hybrid sensor histidine kinase/response regulator"/>
    <property type="match status" value="1"/>
</dbReference>
<feature type="modified residue" description="4-aspartylphosphate" evidence="12">
    <location>
        <position position="685"/>
    </location>
</feature>
<evidence type="ECO:0000256" key="3">
    <source>
        <dbReference type="ARBA" id="ARBA00022553"/>
    </source>
</evidence>
<dbReference type="GO" id="GO:0006355">
    <property type="term" value="P:regulation of DNA-templated transcription"/>
    <property type="evidence" value="ECO:0007669"/>
    <property type="project" value="InterPro"/>
</dbReference>
<dbReference type="PROSITE" id="PS50113">
    <property type="entry name" value="PAC"/>
    <property type="match status" value="2"/>
</dbReference>
<feature type="domain" description="Response regulatory" evidence="15">
    <location>
        <begin position="637"/>
        <end position="752"/>
    </location>
</feature>
<dbReference type="InterPro" id="IPR001789">
    <property type="entry name" value="Sig_transdc_resp-reg_receiver"/>
</dbReference>
<dbReference type="Pfam" id="PF00196">
    <property type="entry name" value="GerE"/>
    <property type="match status" value="1"/>
</dbReference>
<dbReference type="SUPFAM" id="SSF47384">
    <property type="entry name" value="Homodimeric domain of signal transducing histidine kinase"/>
    <property type="match status" value="1"/>
</dbReference>
<feature type="domain" description="PAS" evidence="16">
    <location>
        <begin position="897"/>
        <end position="971"/>
    </location>
</feature>
<feature type="modified residue" description="4-aspartylphosphate" evidence="12">
    <location>
        <position position="1069"/>
    </location>
</feature>
<dbReference type="SUPFAM" id="SSF55785">
    <property type="entry name" value="PYP-like sensor domain (PAS domain)"/>
    <property type="match status" value="2"/>
</dbReference>
<dbReference type="PROSITE" id="PS50109">
    <property type="entry name" value="HIS_KIN"/>
    <property type="match status" value="1"/>
</dbReference>
<feature type="domain" description="PAS" evidence="16">
    <location>
        <begin position="768"/>
        <end position="832"/>
    </location>
</feature>
<dbReference type="InterPro" id="IPR003661">
    <property type="entry name" value="HisK_dim/P_dom"/>
</dbReference>
<dbReference type="SMART" id="SM00387">
    <property type="entry name" value="HATPase_c"/>
    <property type="match status" value="1"/>
</dbReference>
<dbReference type="PROSITE" id="PS50043">
    <property type="entry name" value="HTH_LUXR_2"/>
    <property type="match status" value="1"/>
</dbReference>
<dbReference type="InterPro" id="IPR000792">
    <property type="entry name" value="Tscrpt_reg_LuxR_C"/>
</dbReference>
<accession>A0A060DRA2</accession>
<dbReference type="InterPro" id="IPR016032">
    <property type="entry name" value="Sig_transdc_resp-reg_C-effctor"/>
</dbReference>
<dbReference type="KEGG" id="abq:ABAZ39_16115"/>
<dbReference type="Gene3D" id="3.40.50.2300">
    <property type="match status" value="2"/>
</dbReference>
<keyword evidence="10" id="KW-0238">DNA-binding</keyword>
<evidence type="ECO:0000256" key="2">
    <source>
        <dbReference type="ARBA" id="ARBA00012438"/>
    </source>
</evidence>
<dbReference type="EC" id="2.7.13.3" evidence="2"/>
<dbReference type="InterPro" id="IPR003018">
    <property type="entry name" value="GAF"/>
</dbReference>
<dbReference type="AlphaFoldDB" id="A0A060DRA2"/>
<dbReference type="SUPFAM" id="SSF55781">
    <property type="entry name" value="GAF domain-like"/>
    <property type="match status" value="1"/>
</dbReference>
<feature type="domain" description="PAC" evidence="17">
    <location>
        <begin position="973"/>
        <end position="1025"/>
    </location>
</feature>
<dbReference type="Gene3D" id="2.10.70.100">
    <property type="match status" value="1"/>
</dbReference>
<dbReference type="CDD" id="cd00130">
    <property type="entry name" value="PAS"/>
    <property type="match status" value="2"/>
</dbReference>
<evidence type="ECO:0000256" key="8">
    <source>
        <dbReference type="ARBA" id="ARBA00023012"/>
    </source>
</evidence>
<dbReference type="Pfam" id="PF08447">
    <property type="entry name" value="PAS_3"/>
    <property type="match status" value="2"/>
</dbReference>
<evidence type="ECO:0000259" key="17">
    <source>
        <dbReference type="PROSITE" id="PS50113"/>
    </source>
</evidence>
<feature type="domain" description="Histidine kinase" evidence="14">
    <location>
        <begin position="360"/>
        <end position="578"/>
    </location>
</feature>
<evidence type="ECO:0000256" key="9">
    <source>
        <dbReference type="ARBA" id="ARBA00023015"/>
    </source>
</evidence>
<dbReference type="SUPFAM" id="SSF46894">
    <property type="entry name" value="C-terminal effector domain of the bipartite response regulators"/>
    <property type="match status" value="1"/>
</dbReference>
<proteinExistence type="predicted"/>
<evidence type="ECO:0000313" key="19">
    <source>
        <dbReference type="Proteomes" id="UP000027186"/>
    </source>
</evidence>
<evidence type="ECO:0000259" key="16">
    <source>
        <dbReference type="PROSITE" id="PS50112"/>
    </source>
</evidence>
<dbReference type="CDD" id="cd06170">
    <property type="entry name" value="LuxR_C_like"/>
    <property type="match status" value="1"/>
</dbReference>
<keyword evidence="7" id="KW-0067">ATP-binding</keyword>